<accession>A0A934MET4</accession>
<dbReference type="InterPro" id="IPR000868">
    <property type="entry name" value="Isochorismatase-like_dom"/>
</dbReference>
<gene>
    <name evidence="3" type="ORF">JCR33_19495</name>
</gene>
<evidence type="ECO:0000313" key="4">
    <source>
        <dbReference type="Proteomes" id="UP000609531"/>
    </source>
</evidence>
<proteinExistence type="predicted"/>
<keyword evidence="4" id="KW-1185">Reference proteome</keyword>
<dbReference type="Pfam" id="PF00857">
    <property type="entry name" value="Isochorismatase"/>
    <property type="match status" value="1"/>
</dbReference>
<evidence type="ECO:0000313" key="3">
    <source>
        <dbReference type="EMBL" id="MBJ3777897.1"/>
    </source>
</evidence>
<feature type="domain" description="Isochorismatase-like" evidence="2">
    <location>
        <begin position="20"/>
        <end position="216"/>
    </location>
</feature>
<dbReference type="SUPFAM" id="SSF52499">
    <property type="entry name" value="Isochorismatase-like hydrolases"/>
    <property type="match status" value="1"/>
</dbReference>
<dbReference type="AlphaFoldDB" id="A0A934MET4"/>
<dbReference type="CDD" id="cd00431">
    <property type="entry name" value="cysteine_hydrolases"/>
    <property type="match status" value="1"/>
</dbReference>
<sequence>MSLTVDCRHGRTFAFDPGRTALLVIDMQREFLDPQGAIGAAGGDILPLAAVIPNVKRVVEAARGAGIAIAHTREGHAPDLADVPPAKRLQYLESGIEIGAEGPLGRFFVRGERGHDFVDELAPAPGEWVIDKPGFGAFYATDLEHRLRQRGIRDLILTGVTTQCCVHTTLREAVDRGFRCLTVADACATQSEVLQAATLAIIASEGHLFGWITDTDRLTAALA</sequence>
<keyword evidence="1 3" id="KW-0378">Hydrolase</keyword>
<evidence type="ECO:0000259" key="2">
    <source>
        <dbReference type="Pfam" id="PF00857"/>
    </source>
</evidence>
<organism evidence="3 4">
    <name type="scientific">Acuticoccus mangrovi</name>
    <dbReference type="NCBI Taxonomy" id="2796142"/>
    <lineage>
        <taxon>Bacteria</taxon>
        <taxon>Pseudomonadati</taxon>
        <taxon>Pseudomonadota</taxon>
        <taxon>Alphaproteobacteria</taxon>
        <taxon>Hyphomicrobiales</taxon>
        <taxon>Amorphaceae</taxon>
        <taxon>Acuticoccus</taxon>
    </lineage>
</organism>
<dbReference type="PANTHER" id="PTHR43540">
    <property type="entry name" value="PEROXYUREIDOACRYLATE/UREIDOACRYLATE AMIDOHYDROLASE-RELATED"/>
    <property type="match status" value="1"/>
</dbReference>
<dbReference type="InterPro" id="IPR036380">
    <property type="entry name" value="Isochorismatase-like_sf"/>
</dbReference>
<dbReference type="PANTHER" id="PTHR43540:SF9">
    <property type="entry name" value="FAMILY HYDROLASE, PUTATIVE (AFU_ORTHOLOGUE AFUA_2G08700)-RELATED"/>
    <property type="match status" value="1"/>
</dbReference>
<comment type="caution">
    <text evidence="3">The sequence shown here is derived from an EMBL/GenBank/DDBJ whole genome shotgun (WGS) entry which is preliminary data.</text>
</comment>
<name>A0A934MET4_9HYPH</name>
<dbReference type="EMBL" id="JAEKJA010000021">
    <property type="protein sequence ID" value="MBJ3777897.1"/>
    <property type="molecule type" value="Genomic_DNA"/>
</dbReference>
<dbReference type="InterPro" id="IPR050272">
    <property type="entry name" value="Isochorismatase-like_hydrls"/>
</dbReference>
<dbReference type="GO" id="GO:0016787">
    <property type="term" value="F:hydrolase activity"/>
    <property type="evidence" value="ECO:0007669"/>
    <property type="project" value="UniProtKB-KW"/>
</dbReference>
<protein>
    <submittedName>
        <fullName evidence="3">Cysteine hydrolase</fullName>
    </submittedName>
</protein>
<reference evidence="3" key="1">
    <citation type="submission" date="2020-12" db="EMBL/GenBank/DDBJ databases">
        <title>Bacterial taxonomy.</title>
        <authorList>
            <person name="Pan X."/>
        </authorList>
    </citation>
    <scope>NUCLEOTIDE SEQUENCE</scope>
    <source>
        <strain evidence="3">B2012</strain>
    </source>
</reference>
<dbReference type="Proteomes" id="UP000609531">
    <property type="component" value="Unassembled WGS sequence"/>
</dbReference>
<dbReference type="Gene3D" id="3.40.50.850">
    <property type="entry name" value="Isochorismatase-like"/>
    <property type="match status" value="1"/>
</dbReference>
<dbReference type="RefSeq" id="WP_198883800.1">
    <property type="nucleotide sequence ID" value="NZ_JAEKJA010000021.1"/>
</dbReference>
<evidence type="ECO:0000256" key="1">
    <source>
        <dbReference type="ARBA" id="ARBA00022801"/>
    </source>
</evidence>